<reference evidence="4" key="1">
    <citation type="journal article" date="2022" name="Int. J. Mol. Sci.">
        <title>Draft Genome of Tanacetum Coccineum: Genomic Comparison of Closely Related Tanacetum-Family Plants.</title>
        <authorList>
            <person name="Yamashiro T."/>
            <person name="Shiraishi A."/>
            <person name="Nakayama K."/>
            <person name="Satake H."/>
        </authorList>
    </citation>
    <scope>NUCLEOTIDE SEQUENCE</scope>
</reference>
<proteinExistence type="predicted"/>
<name>A0ABQ5GRL5_9ASTR</name>
<keyword evidence="5" id="KW-1185">Reference proteome</keyword>
<reference evidence="4" key="2">
    <citation type="submission" date="2022-01" db="EMBL/GenBank/DDBJ databases">
        <authorList>
            <person name="Yamashiro T."/>
            <person name="Shiraishi A."/>
            <person name="Satake H."/>
            <person name="Nakayama K."/>
        </authorList>
    </citation>
    <scope>NUCLEOTIDE SEQUENCE</scope>
</reference>
<feature type="compositionally biased region" description="Basic and acidic residues" evidence="1">
    <location>
        <begin position="139"/>
        <end position="152"/>
    </location>
</feature>
<dbReference type="Proteomes" id="UP001151760">
    <property type="component" value="Unassembled WGS sequence"/>
</dbReference>
<sequence length="598" mass="66819">MRPFGCPLTILNTLDSLGKFDGKSDEGYLLGYSTSSKAFRVYNKRTKRVEENLHINFLEDQPNVTGTGPNWMFDLDFLTNSMNYIPVSVENQVNVDAGTQDSYVAGSSGKDKGPTQEYILLPLQPHRTRIPVEDVAPAAHEKPSESSPKDNDVQDSEDVTDKEGQHQMPEDEQVLHDDLENMIAQEVIAKALDDATRQAFEEEKRNIASQKKAAQATSTNILSTVSTATTPYVSAASTPTGANAGESSFVYLGGKIPIDASTLPNADLPIDPNMPDLEDASDTLPNDGIFNGAYDDDEDVGAVADFNNMDNTIAVSPIPTLRIHKDHPKGQILGDPTSAVQTRGKIQKASSAQQALVSYIHKQNRTNHKDHQNCLFACFLSQEEPKTISQALQDKSWVEAMQEEQLQFKLQKVWILVDLPSGKKAIGTKWVFKNKRDARSIVVKNKARLVAQDFTVYQMDVKSAFLYGIIEEEVYVHQPPDFVDPAHPNKVYKVIIALYGLHQAPRAWYETLSSLLSKKLEVYCTRVFEDCMHKRFQMSSMGELTFFLGLQVKQQPDGIFISQDKYVADILKKFDFWSIRTATTPIESNKPPLSRMKM</sequence>
<dbReference type="EMBL" id="BQNB010018790">
    <property type="protein sequence ID" value="GJT78313.1"/>
    <property type="molecule type" value="Genomic_DNA"/>
</dbReference>
<feature type="domain" description="Reverse transcriptase Ty1/copia-type" evidence="2">
    <location>
        <begin position="528"/>
        <end position="587"/>
    </location>
</feature>
<protein>
    <submittedName>
        <fullName evidence="4">Ribonuclease H-like domain-containing protein</fullName>
    </submittedName>
</protein>
<evidence type="ECO:0000259" key="3">
    <source>
        <dbReference type="Pfam" id="PF25597"/>
    </source>
</evidence>
<dbReference type="Pfam" id="PF07727">
    <property type="entry name" value="RVT_2"/>
    <property type="match status" value="2"/>
</dbReference>
<evidence type="ECO:0000313" key="5">
    <source>
        <dbReference type="Proteomes" id="UP001151760"/>
    </source>
</evidence>
<comment type="caution">
    <text evidence="4">The sequence shown here is derived from an EMBL/GenBank/DDBJ whole genome shotgun (WGS) entry which is preliminary data.</text>
</comment>
<evidence type="ECO:0000259" key="2">
    <source>
        <dbReference type="Pfam" id="PF07727"/>
    </source>
</evidence>
<feature type="region of interest" description="Disordered" evidence="1">
    <location>
        <begin position="136"/>
        <end position="169"/>
    </location>
</feature>
<dbReference type="InterPro" id="IPR013103">
    <property type="entry name" value="RVT_2"/>
</dbReference>
<feature type="domain" description="Reverse transcriptase Ty1/copia-type" evidence="2">
    <location>
        <begin position="453"/>
        <end position="518"/>
    </location>
</feature>
<dbReference type="Pfam" id="PF25597">
    <property type="entry name" value="SH3_retrovirus"/>
    <property type="match status" value="1"/>
</dbReference>
<accession>A0ABQ5GRL5</accession>
<feature type="compositionally biased region" description="Basic and acidic residues" evidence="1">
    <location>
        <begin position="159"/>
        <end position="169"/>
    </location>
</feature>
<evidence type="ECO:0000313" key="4">
    <source>
        <dbReference type="EMBL" id="GJT78313.1"/>
    </source>
</evidence>
<organism evidence="4 5">
    <name type="scientific">Tanacetum coccineum</name>
    <dbReference type="NCBI Taxonomy" id="301880"/>
    <lineage>
        <taxon>Eukaryota</taxon>
        <taxon>Viridiplantae</taxon>
        <taxon>Streptophyta</taxon>
        <taxon>Embryophyta</taxon>
        <taxon>Tracheophyta</taxon>
        <taxon>Spermatophyta</taxon>
        <taxon>Magnoliopsida</taxon>
        <taxon>eudicotyledons</taxon>
        <taxon>Gunneridae</taxon>
        <taxon>Pentapetalae</taxon>
        <taxon>asterids</taxon>
        <taxon>campanulids</taxon>
        <taxon>Asterales</taxon>
        <taxon>Asteraceae</taxon>
        <taxon>Asteroideae</taxon>
        <taxon>Anthemideae</taxon>
        <taxon>Anthemidinae</taxon>
        <taxon>Tanacetum</taxon>
    </lineage>
</organism>
<feature type="domain" description="Retroviral polymerase SH3-like" evidence="3">
    <location>
        <begin position="15"/>
        <end position="62"/>
    </location>
</feature>
<dbReference type="InterPro" id="IPR057670">
    <property type="entry name" value="SH3_retrovirus"/>
</dbReference>
<dbReference type="InterPro" id="IPR043502">
    <property type="entry name" value="DNA/RNA_pol_sf"/>
</dbReference>
<gene>
    <name evidence="4" type="ORF">Tco_1045038</name>
</gene>
<dbReference type="SUPFAM" id="SSF56672">
    <property type="entry name" value="DNA/RNA polymerases"/>
    <property type="match status" value="1"/>
</dbReference>
<evidence type="ECO:0000256" key="1">
    <source>
        <dbReference type="SAM" id="MobiDB-lite"/>
    </source>
</evidence>